<evidence type="ECO:0000313" key="1">
    <source>
        <dbReference type="EMBL" id="MCD9642390.1"/>
    </source>
</evidence>
<name>A0ABS8V8S0_DATST</name>
<organism evidence="1 2">
    <name type="scientific">Datura stramonium</name>
    <name type="common">Jimsonweed</name>
    <name type="synonym">Common thornapple</name>
    <dbReference type="NCBI Taxonomy" id="4076"/>
    <lineage>
        <taxon>Eukaryota</taxon>
        <taxon>Viridiplantae</taxon>
        <taxon>Streptophyta</taxon>
        <taxon>Embryophyta</taxon>
        <taxon>Tracheophyta</taxon>
        <taxon>Spermatophyta</taxon>
        <taxon>Magnoliopsida</taxon>
        <taxon>eudicotyledons</taxon>
        <taxon>Gunneridae</taxon>
        <taxon>Pentapetalae</taxon>
        <taxon>asterids</taxon>
        <taxon>lamiids</taxon>
        <taxon>Solanales</taxon>
        <taxon>Solanaceae</taxon>
        <taxon>Solanoideae</taxon>
        <taxon>Datureae</taxon>
        <taxon>Datura</taxon>
    </lineage>
</organism>
<sequence length="62" mass="6997">EYGFTQGEVDNVFAESMMRFNYASAIVPPSIYATYIKINGSMYYAQGEGQFHYSTDNSPHVT</sequence>
<proteinExistence type="predicted"/>
<reference evidence="1 2" key="1">
    <citation type="journal article" date="2021" name="BMC Genomics">
        <title>Datura genome reveals duplications of psychoactive alkaloid biosynthetic genes and high mutation rate following tissue culture.</title>
        <authorList>
            <person name="Rajewski A."/>
            <person name="Carter-House D."/>
            <person name="Stajich J."/>
            <person name="Litt A."/>
        </authorList>
    </citation>
    <scope>NUCLEOTIDE SEQUENCE [LARGE SCALE GENOMIC DNA]</scope>
    <source>
        <strain evidence="1">AR-01</strain>
    </source>
</reference>
<evidence type="ECO:0000313" key="2">
    <source>
        <dbReference type="Proteomes" id="UP000823775"/>
    </source>
</evidence>
<feature type="non-terminal residue" evidence="1">
    <location>
        <position position="1"/>
    </location>
</feature>
<accession>A0ABS8V8S0</accession>
<keyword evidence="2" id="KW-1185">Reference proteome</keyword>
<protein>
    <submittedName>
        <fullName evidence="1">Uncharacterized protein</fullName>
    </submittedName>
</protein>
<dbReference type="Proteomes" id="UP000823775">
    <property type="component" value="Unassembled WGS sequence"/>
</dbReference>
<gene>
    <name evidence="1" type="ORF">HAX54_029197</name>
</gene>
<comment type="caution">
    <text evidence="1">The sequence shown here is derived from an EMBL/GenBank/DDBJ whole genome shotgun (WGS) entry which is preliminary data.</text>
</comment>
<dbReference type="EMBL" id="JACEIK010003616">
    <property type="protein sequence ID" value="MCD9642390.1"/>
    <property type="molecule type" value="Genomic_DNA"/>
</dbReference>